<gene>
    <name evidence="2" type="ORF">DPMN_147998</name>
</gene>
<reference evidence="2" key="1">
    <citation type="journal article" date="2019" name="bioRxiv">
        <title>The Genome of the Zebra Mussel, Dreissena polymorpha: A Resource for Invasive Species Research.</title>
        <authorList>
            <person name="McCartney M.A."/>
            <person name="Auch B."/>
            <person name="Kono T."/>
            <person name="Mallez S."/>
            <person name="Zhang Y."/>
            <person name="Obille A."/>
            <person name="Becker A."/>
            <person name="Abrahante J.E."/>
            <person name="Garbe J."/>
            <person name="Badalamenti J.P."/>
            <person name="Herman A."/>
            <person name="Mangelson H."/>
            <person name="Liachko I."/>
            <person name="Sullivan S."/>
            <person name="Sone E.D."/>
            <person name="Koren S."/>
            <person name="Silverstein K.A.T."/>
            <person name="Beckman K.B."/>
            <person name="Gohl D.M."/>
        </authorList>
    </citation>
    <scope>NUCLEOTIDE SEQUENCE</scope>
    <source>
        <strain evidence="2">Duluth1</strain>
        <tissue evidence="2">Whole animal</tissue>
    </source>
</reference>
<keyword evidence="3" id="KW-1185">Reference proteome</keyword>
<dbReference type="AlphaFoldDB" id="A0A9D4J148"/>
<keyword evidence="1" id="KW-1133">Transmembrane helix</keyword>
<dbReference type="Proteomes" id="UP000828390">
    <property type="component" value="Unassembled WGS sequence"/>
</dbReference>
<reference evidence="2" key="2">
    <citation type="submission" date="2020-11" db="EMBL/GenBank/DDBJ databases">
        <authorList>
            <person name="McCartney M.A."/>
            <person name="Auch B."/>
            <person name="Kono T."/>
            <person name="Mallez S."/>
            <person name="Becker A."/>
            <person name="Gohl D.M."/>
            <person name="Silverstein K.A.T."/>
            <person name="Koren S."/>
            <person name="Bechman K.B."/>
            <person name="Herman A."/>
            <person name="Abrahante J.E."/>
            <person name="Garbe J."/>
        </authorList>
    </citation>
    <scope>NUCLEOTIDE SEQUENCE</scope>
    <source>
        <strain evidence="2">Duluth1</strain>
        <tissue evidence="2">Whole animal</tissue>
    </source>
</reference>
<protein>
    <submittedName>
        <fullName evidence="2">Uncharacterized protein</fullName>
    </submittedName>
</protein>
<evidence type="ECO:0000256" key="1">
    <source>
        <dbReference type="SAM" id="Phobius"/>
    </source>
</evidence>
<name>A0A9D4J148_DREPO</name>
<comment type="caution">
    <text evidence="2">The sequence shown here is derived from an EMBL/GenBank/DDBJ whole genome shotgun (WGS) entry which is preliminary data.</text>
</comment>
<accession>A0A9D4J148</accession>
<proteinExistence type="predicted"/>
<evidence type="ECO:0000313" key="2">
    <source>
        <dbReference type="EMBL" id="KAH3794465.1"/>
    </source>
</evidence>
<keyword evidence="1" id="KW-0472">Membrane</keyword>
<sequence>MNKQLHQLPHQVTLYKLIIVSIILCDCGTWTLHADTERWIQTFEHKCLQKLLRIS</sequence>
<feature type="transmembrane region" description="Helical" evidence="1">
    <location>
        <begin position="12"/>
        <end position="32"/>
    </location>
</feature>
<dbReference type="EMBL" id="JAIWYP010000007">
    <property type="protein sequence ID" value="KAH3794465.1"/>
    <property type="molecule type" value="Genomic_DNA"/>
</dbReference>
<organism evidence="2 3">
    <name type="scientific">Dreissena polymorpha</name>
    <name type="common">Zebra mussel</name>
    <name type="synonym">Mytilus polymorpha</name>
    <dbReference type="NCBI Taxonomy" id="45954"/>
    <lineage>
        <taxon>Eukaryota</taxon>
        <taxon>Metazoa</taxon>
        <taxon>Spiralia</taxon>
        <taxon>Lophotrochozoa</taxon>
        <taxon>Mollusca</taxon>
        <taxon>Bivalvia</taxon>
        <taxon>Autobranchia</taxon>
        <taxon>Heteroconchia</taxon>
        <taxon>Euheterodonta</taxon>
        <taxon>Imparidentia</taxon>
        <taxon>Neoheterodontei</taxon>
        <taxon>Myida</taxon>
        <taxon>Dreissenoidea</taxon>
        <taxon>Dreissenidae</taxon>
        <taxon>Dreissena</taxon>
    </lineage>
</organism>
<evidence type="ECO:0000313" key="3">
    <source>
        <dbReference type="Proteomes" id="UP000828390"/>
    </source>
</evidence>
<keyword evidence="1" id="KW-0812">Transmembrane</keyword>